<reference evidence="3 4" key="1">
    <citation type="submission" date="2022-07" db="EMBL/GenBank/DDBJ databases">
        <authorList>
            <person name="Xamxidin M."/>
            <person name="Wu M."/>
        </authorList>
    </citation>
    <scope>NUCLEOTIDE SEQUENCE [LARGE SCALE GENOMIC DNA]</scope>
    <source>
        <strain evidence="3 4">NBRC 111650</strain>
    </source>
</reference>
<dbReference type="Proteomes" id="UP001204142">
    <property type="component" value="Unassembled WGS sequence"/>
</dbReference>
<keyword evidence="4" id="KW-1185">Reference proteome</keyword>
<comment type="caution">
    <text evidence="3">The sequence shown here is derived from an EMBL/GenBank/DDBJ whole genome shotgun (WGS) entry which is preliminary data.</text>
</comment>
<dbReference type="Gene3D" id="1.25.40.10">
    <property type="entry name" value="Tetratricopeptide repeat domain"/>
    <property type="match status" value="1"/>
</dbReference>
<gene>
    <name evidence="3" type="ORF">NQT62_00580</name>
</gene>
<dbReference type="SMART" id="SM00028">
    <property type="entry name" value="TPR"/>
    <property type="match status" value="3"/>
</dbReference>
<evidence type="ECO:0000256" key="2">
    <source>
        <dbReference type="SAM" id="SignalP"/>
    </source>
</evidence>
<dbReference type="Pfam" id="PF13414">
    <property type="entry name" value="TPR_11"/>
    <property type="match status" value="1"/>
</dbReference>
<dbReference type="InterPro" id="IPR019734">
    <property type="entry name" value="TPR_rpt"/>
</dbReference>
<sequence>MNLKVQALPVALAVAMLAACAPMPQREVVIAGQSSRPAPTPNAAVVTPTQEAVIRAEQADKQSELKQRDRQLDAQREKDLHLKLVQQMMEQNNAFAALAHLDAYDQKWGASRQSRLLRADAYRKTSQWDKAESAYQTLLGNSTSAQSGPVWYGLGKVSIEKGDLKSANTRLEKAVQIDPLNVSAYTDLGLVYLLEGLKDPAYNALMKASQLSGGDTTVKANLALWALVFDEFGLAKDMADQLNWSEVTRNKVLAQANVIKKRIDSKGGAR</sequence>
<protein>
    <submittedName>
        <fullName evidence="3">Tetratricopeptide repeat protein</fullName>
    </submittedName>
</protein>
<dbReference type="PROSITE" id="PS51257">
    <property type="entry name" value="PROKAR_LIPOPROTEIN"/>
    <property type="match status" value="1"/>
</dbReference>
<accession>A0ABT1WBP7</accession>
<name>A0ABT1WBP7_9BURK</name>
<dbReference type="EMBL" id="JANIGO010000001">
    <property type="protein sequence ID" value="MCQ8894933.1"/>
    <property type="molecule type" value="Genomic_DNA"/>
</dbReference>
<evidence type="ECO:0000256" key="1">
    <source>
        <dbReference type="PROSITE-ProRule" id="PRU00339"/>
    </source>
</evidence>
<feature type="chain" id="PRO_5046074437" evidence="2">
    <location>
        <begin position="22"/>
        <end position="270"/>
    </location>
</feature>
<dbReference type="PROSITE" id="PS50005">
    <property type="entry name" value="TPR"/>
    <property type="match status" value="1"/>
</dbReference>
<keyword evidence="1" id="KW-0802">TPR repeat</keyword>
<dbReference type="RefSeq" id="WP_256762583.1">
    <property type="nucleotide sequence ID" value="NZ_JANIGO010000001.1"/>
</dbReference>
<evidence type="ECO:0000313" key="4">
    <source>
        <dbReference type="Proteomes" id="UP001204142"/>
    </source>
</evidence>
<proteinExistence type="predicted"/>
<keyword evidence="2" id="KW-0732">Signal</keyword>
<feature type="signal peptide" evidence="2">
    <location>
        <begin position="1"/>
        <end position="21"/>
    </location>
</feature>
<evidence type="ECO:0000313" key="3">
    <source>
        <dbReference type="EMBL" id="MCQ8894933.1"/>
    </source>
</evidence>
<dbReference type="SUPFAM" id="SSF48452">
    <property type="entry name" value="TPR-like"/>
    <property type="match status" value="1"/>
</dbReference>
<dbReference type="InterPro" id="IPR011990">
    <property type="entry name" value="TPR-like_helical_dom_sf"/>
</dbReference>
<feature type="repeat" description="TPR" evidence="1">
    <location>
        <begin position="148"/>
        <end position="181"/>
    </location>
</feature>
<organism evidence="3 4">
    <name type="scientific">Limnobacter humi</name>
    <dbReference type="NCBI Taxonomy" id="1778671"/>
    <lineage>
        <taxon>Bacteria</taxon>
        <taxon>Pseudomonadati</taxon>
        <taxon>Pseudomonadota</taxon>
        <taxon>Betaproteobacteria</taxon>
        <taxon>Burkholderiales</taxon>
        <taxon>Burkholderiaceae</taxon>
        <taxon>Limnobacter</taxon>
    </lineage>
</organism>